<dbReference type="AlphaFoldDB" id="A0A453IV60"/>
<feature type="compositionally biased region" description="Low complexity" evidence="1">
    <location>
        <begin position="42"/>
        <end position="55"/>
    </location>
</feature>
<reference evidence="2" key="5">
    <citation type="journal article" date="2021" name="G3 (Bethesda)">
        <title>Aegilops tauschii genome assembly Aet v5.0 features greater sequence contiguity and improved annotation.</title>
        <authorList>
            <person name="Wang L."/>
            <person name="Zhu T."/>
            <person name="Rodriguez J.C."/>
            <person name="Deal K.R."/>
            <person name="Dubcovsky J."/>
            <person name="McGuire P.E."/>
            <person name="Lux T."/>
            <person name="Spannagl M."/>
            <person name="Mayer K.F.X."/>
            <person name="Baldrich P."/>
            <person name="Meyers B.C."/>
            <person name="Huo N."/>
            <person name="Gu Y.Q."/>
            <person name="Zhou H."/>
            <person name="Devos K.M."/>
            <person name="Bennetzen J.L."/>
            <person name="Unver T."/>
            <person name="Budak H."/>
            <person name="Gulick P.J."/>
            <person name="Galiba G."/>
            <person name="Kalapos B."/>
            <person name="Nelson D.R."/>
            <person name="Li P."/>
            <person name="You F.M."/>
            <person name="Luo M.C."/>
            <person name="Dvorak J."/>
        </authorList>
    </citation>
    <scope>NUCLEOTIDE SEQUENCE [LARGE SCALE GENOMIC DNA]</scope>
    <source>
        <strain evidence="2">cv. AL8/78</strain>
    </source>
</reference>
<keyword evidence="3" id="KW-1185">Reference proteome</keyword>
<evidence type="ECO:0000313" key="3">
    <source>
        <dbReference type="Proteomes" id="UP000015105"/>
    </source>
</evidence>
<proteinExistence type="predicted"/>
<dbReference type="SUPFAM" id="SSF81383">
    <property type="entry name" value="F-box domain"/>
    <property type="match status" value="1"/>
</dbReference>
<evidence type="ECO:0000313" key="2">
    <source>
        <dbReference type="EnsemblPlants" id="AET4Gv20687900.1"/>
    </source>
</evidence>
<protein>
    <recommendedName>
        <fullName evidence="4">F-box domain-containing protein</fullName>
    </recommendedName>
</protein>
<dbReference type="PANTHER" id="PTHR32133">
    <property type="entry name" value="OS07G0120400 PROTEIN"/>
    <property type="match status" value="1"/>
</dbReference>
<reference evidence="2" key="3">
    <citation type="journal article" date="2017" name="Nature">
        <title>Genome sequence of the progenitor of the wheat D genome Aegilops tauschii.</title>
        <authorList>
            <person name="Luo M.C."/>
            <person name="Gu Y.Q."/>
            <person name="Puiu D."/>
            <person name="Wang H."/>
            <person name="Twardziok S.O."/>
            <person name="Deal K.R."/>
            <person name="Huo N."/>
            <person name="Zhu T."/>
            <person name="Wang L."/>
            <person name="Wang Y."/>
            <person name="McGuire P.E."/>
            <person name="Liu S."/>
            <person name="Long H."/>
            <person name="Ramasamy R.K."/>
            <person name="Rodriguez J.C."/>
            <person name="Van S.L."/>
            <person name="Yuan L."/>
            <person name="Wang Z."/>
            <person name="Xia Z."/>
            <person name="Xiao L."/>
            <person name="Anderson O.D."/>
            <person name="Ouyang S."/>
            <person name="Liang Y."/>
            <person name="Zimin A.V."/>
            <person name="Pertea G."/>
            <person name="Qi P."/>
            <person name="Bennetzen J.L."/>
            <person name="Dai X."/>
            <person name="Dawson M.W."/>
            <person name="Muller H.G."/>
            <person name="Kugler K."/>
            <person name="Rivarola-Duarte L."/>
            <person name="Spannagl M."/>
            <person name="Mayer K.F.X."/>
            <person name="Lu F.H."/>
            <person name="Bevan M.W."/>
            <person name="Leroy P."/>
            <person name="Li P."/>
            <person name="You F.M."/>
            <person name="Sun Q."/>
            <person name="Liu Z."/>
            <person name="Lyons E."/>
            <person name="Wicker T."/>
            <person name="Salzberg S.L."/>
            <person name="Devos K.M."/>
            <person name="Dvorak J."/>
        </authorList>
    </citation>
    <scope>NUCLEOTIDE SEQUENCE [LARGE SCALE GENOMIC DNA]</scope>
    <source>
        <strain evidence="2">cv. AL8/78</strain>
    </source>
</reference>
<evidence type="ECO:0008006" key="4">
    <source>
        <dbReference type="Google" id="ProtNLM"/>
    </source>
</evidence>
<organism evidence="2 3">
    <name type="scientific">Aegilops tauschii subsp. strangulata</name>
    <name type="common">Goatgrass</name>
    <dbReference type="NCBI Taxonomy" id="200361"/>
    <lineage>
        <taxon>Eukaryota</taxon>
        <taxon>Viridiplantae</taxon>
        <taxon>Streptophyta</taxon>
        <taxon>Embryophyta</taxon>
        <taxon>Tracheophyta</taxon>
        <taxon>Spermatophyta</taxon>
        <taxon>Magnoliopsida</taxon>
        <taxon>Liliopsida</taxon>
        <taxon>Poales</taxon>
        <taxon>Poaceae</taxon>
        <taxon>BOP clade</taxon>
        <taxon>Pooideae</taxon>
        <taxon>Triticodae</taxon>
        <taxon>Triticeae</taxon>
        <taxon>Triticinae</taxon>
        <taxon>Aegilops</taxon>
    </lineage>
</organism>
<accession>A0A453IV60</accession>
<reference evidence="3" key="2">
    <citation type="journal article" date="2017" name="Nat. Plants">
        <title>The Aegilops tauschii genome reveals multiple impacts of transposons.</title>
        <authorList>
            <person name="Zhao G."/>
            <person name="Zou C."/>
            <person name="Li K."/>
            <person name="Wang K."/>
            <person name="Li T."/>
            <person name="Gao L."/>
            <person name="Zhang X."/>
            <person name="Wang H."/>
            <person name="Yang Z."/>
            <person name="Liu X."/>
            <person name="Jiang W."/>
            <person name="Mao L."/>
            <person name="Kong X."/>
            <person name="Jiao Y."/>
            <person name="Jia J."/>
        </authorList>
    </citation>
    <scope>NUCLEOTIDE SEQUENCE [LARGE SCALE GENOMIC DNA]</scope>
    <source>
        <strain evidence="3">cv. AL8/78</strain>
    </source>
</reference>
<dbReference type="PANTHER" id="PTHR32133:SF258">
    <property type="entry name" value="F-BOX DOMAIN-CONTAINING PROTEIN"/>
    <property type="match status" value="1"/>
</dbReference>
<feature type="region of interest" description="Disordered" evidence="1">
    <location>
        <begin position="1"/>
        <end position="69"/>
    </location>
</feature>
<evidence type="ECO:0000256" key="1">
    <source>
        <dbReference type="SAM" id="MobiDB-lite"/>
    </source>
</evidence>
<dbReference type="Proteomes" id="UP000015105">
    <property type="component" value="Chromosome 4D"/>
</dbReference>
<reference evidence="3" key="1">
    <citation type="journal article" date="2014" name="Science">
        <title>Ancient hybridizations among the ancestral genomes of bread wheat.</title>
        <authorList>
            <consortium name="International Wheat Genome Sequencing Consortium,"/>
            <person name="Marcussen T."/>
            <person name="Sandve S.R."/>
            <person name="Heier L."/>
            <person name="Spannagl M."/>
            <person name="Pfeifer M."/>
            <person name="Jakobsen K.S."/>
            <person name="Wulff B.B."/>
            <person name="Steuernagel B."/>
            <person name="Mayer K.F."/>
            <person name="Olsen O.A."/>
        </authorList>
    </citation>
    <scope>NUCLEOTIDE SEQUENCE [LARGE SCALE GENOMIC DNA]</scope>
    <source>
        <strain evidence="3">cv. AL8/78</strain>
    </source>
</reference>
<dbReference type="EnsemblPlants" id="AET4Gv20687900.1">
    <property type="protein sequence ID" value="AET4Gv20687900.1"/>
    <property type="gene ID" value="AET4Gv20687900"/>
</dbReference>
<name>A0A453IV60_AEGTS</name>
<sequence>RVHQGKAPSSLSPKDPNEEEEKGGNCTRRRHPPPNAPPKPNPSTKTPIPISIPIPMATGSRAPRRRRPRSPLTLIDDLVREIFLRVPVDDPVTLVRGAAGCRSWRSMLSAPNFARDYRKARSAAPVLGFLHNTTSEPEDRFASSHFVSTAAFRFRPPAYEDLSRWDVLDSRHGLALLHAPKSKRNKGFVVCDLVTSQRWKFGDPECYNVMWWPHGDHMDKRIRCSATVLCAKAQCDQLDCHGDGGPFRVALVGTDYRNLRSHATVYSSETREWRDTISVHNLDFVNGRGNSAVVGNKVYVQCVESDKVVEYNTHEQKLSLITLPFEDQEGIDESIDLMGVDDGSLLFASVLKAKLCLWTMEAGPGGAAGWARRWAIELKPSLPARFLTDRANTLVGFAEGVGVIFLSTRAGLYAIELNSGKGNKVHKGFFDKVIPYRSFCTRAIGGLADLARAVSRRTGASVLEQ</sequence>
<reference evidence="2" key="4">
    <citation type="submission" date="2019-03" db="UniProtKB">
        <authorList>
            <consortium name="EnsemblPlants"/>
        </authorList>
    </citation>
    <scope>IDENTIFICATION</scope>
</reference>
<dbReference type="InterPro" id="IPR036047">
    <property type="entry name" value="F-box-like_dom_sf"/>
</dbReference>
<dbReference type="Gramene" id="AET4Gv20687900.1">
    <property type="protein sequence ID" value="AET4Gv20687900.1"/>
    <property type="gene ID" value="AET4Gv20687900"/>
</dbReference>